<reference evidence="2 3" key="1">
    <citation type="journal article" date="2013" name="Environ. Microbiol.">
        <title>Genome analysis of Chitinivibrio alkaliphilus gen. nov., sp. nov., a novel extremely haloalkaliphilic anaerobic chitinolytic bacterium from the candidate phylum Termite Group 3.</title>
        <authorList>
            <person name="Sorokin D.Y."/>
            <person name="Gumerov V.M."/>
            <person name="Rakitin A.L."/>
            <person name="Beletsky A.V."/>
            <person name="Damste J.S."/>
            <person name="Muyzer G."/>
            <person name="Mardanov A.V."/>
            <person name="Ravin N.V."/>
        </authorList>
    </citation>
    <scope>NUCLEOTIDE SEQUENCE [LARGE SCALE GENOMIC DNA]</scope>
    <source>
        <strain evidence="2 3">ACht1</strain>
    </source>
</reference>
<protein>
    <submittedName>
        <fullName evidence="2">V-type ATPase, subunit E</fullName>
    </submittedName>
</protein>
<name>U7DBQ9_9BACT</name>
<accession>U7DBQ9</accession>
<dbReference type="OrthoDB" id="1093377at2"/>
<dbReference type="AlphaFoldDB" id="U7DBQ9"/>
<evidence type="ECO:0000313" key="3">
    <source>
        <dbReference type="Proteomes" id="UP000017148"/>
    </source>
</evidence>
<dbReference type="RefSeq" id="WP_022636759.1">
    <property type="nucleotide sequence ID" value="NZ_ASJR01000009.1"/>
</dbReference>
<organism evidence="2 3">
    <name type="scientific">Chitinivibrio alkaliphilus ACht1</name>
    <dbReference type="NCBI Taxonomy" id="1313304"/>
    <lineage>
        <taxon>Bacteria</taxon>
        <taxon>Pseudomonadati</taxon>
        <taxon>Fibrobacterota</taxon>
        <taxon>Chitinivibrionia</taxon>
        <taxon>Chitinivibrionales</taxon>
        <taxon>Chitinivibrionaceae</taxon>
        <taxon>Chitinivibrio</taxon>
    </lineage>
</organism>
<evidence type="ECO:0000256" key="1">
    <source>
        <dbReference type="SAM" id="Coils"/>
    </source>
</evidence>
<dbReference type="EMBL" id="ASJR01000009">
    <property type="protein sequence ID" value="ERP31840.1"/>
    <property type="molecule type" value="Genomic_DNA"/>
</dbReference>
<keyword evidence="3" id="KW-1185">Reference proteome</keyword>
<dbReference type="Gene3D" id="1.20.5.2950">
    <property type="match status" value="1"/>
</dbReference>
<dbReference type="STRING" id="1313304.CALK_1288"/>
<gene>
    <name evidence="2" type="ORF">CALK_1288</name>
</gene>
<dbReference type="Proteomes" id="UP000017148">
    <property type="component" value="Unassembled WGS sequence"/>
</dbReference>
<keyword evidence="1" id="KW-0175">Coiled coil</keyword>
<dbReference type="CDD" id="cd06503">
    <property type="entry name" value="ATP-synt_Fo_b"/>
    <property type="match status" value="1"/>
</dbReference>
<evidence type="ECO:0000313" key="2">
    <source>
        <dbReference type="EMBL" id="ERP31840.1"/>
    </source>
</evidence>
<feature type="coiled-coil region" evidence="1">
    <location>
        <begin position="21"/>
        <end position="74"/>
    </location>
</feature>
<sequence length="201" mass="22361">MEGKISQLAEKLLNEGVEKGEAEKKRIIQEAQKEAESIVQEAEKRAEKIKDAAEKKAQEMIENAQSEIRLAGNQAVSALKQEITDLIIHKTVDNPVKETLSDPAVMSEYVTNALKNWEGGETSLEVIIPAKMRAEMDKKLIASLEKELGRTITLTESTSLQGGFQIASPEEGYKITFSKDDFAAFFGEYLRPKIKTLLFGE</sequence>
<comment type="caution">
    <text evidence="2">The sequence shown here is derived from an EMBL/GenBank/DDBJ whole genome shotgun (WGS) entry which is preliminary data.</text>
</comment>
<proteinExistence type="predicted"/>
<dbReference type="eggNOG" id="COG1390">
    <property type="taxonomic scope" value="Bacteria"/>
</dbReference>